<dbReference type="PANTHER" id="PTHR23427:SF2">
    <property type="entry name" value="SURFEIT LOCUS PROTEIN 1"/>
    <property type="match status" value="1"/>
</dbReference>
<evidence type="ECO:0000313" key="6">
    <source>
        <dbReference type="EMBL" id="CAB4728380.1"/>
    </source>
</evidence>
<dbReference type="GO" id="GO:0016020">
    <property type="term" value="C:membrane"/>
    <property type="evidence" value="ECO:0007669"/>
    <property type="project" value="UniProtKB-SubCell"/>
</dbReference>
<evidence type="ECO:0000256" key="2">
    <source>
        <dbReference type="ARBA" id="ARBA00022692"/>
    </source>
</evidence>
<sequence length="252" mass="27233">MLALLRTRRWIGFTTLVIVLIAAFGFLSHWQWMRADEKRAQRLIVERSTAGQPPVPVIEGGLRDIPEWEVVSVSGLFDPSRQVLVRQRPQAGANGYWVLTPLSAEGGLVIWVNRGWLAATGPAITTPDSPPPPSGITNVTGWWRLPETVSESSRTGLPEGMIGAVDPSVLPGTTSMTGYVQLVTSSPEGAGLIAVPRPTIDEGQNISYAVQWILFAAVGIIGWFIFLRREAIEDAVRASVAASEAEPEAATK</sequence>
<dbReference type="InterPro" id="IPR045214">
    <property type="entry name" value="Surf1/Surf4"/>
</dbReference>
<comment type="subcellular location">
    <subcellularLocation>
        <location evidence="1">Membrane</location>
    </subcellularLocation>
</comment>
<evidence type="ECO:0000256" key="3">
    <source>
        <dbReference type="ARBA" id="ARBA00022989"/>
    </source>
</evidence>
<dbReference type="EMBL" id="CAEZYW010000002">
    <property type="protein sequence ID" value="CAB4728380.1"/>
    <property type="molecule type" value="Genomic_DNA"/>
</dbReference>
<protein>
    <submittedName>
        <fullName evidence="6">Unannotated protein</fullName>
    </submittedName>
</protein>
<dbReference type="PROSITE" id="PS50895">
    <property type="entry name" value="SURF1"/>
    <property type="match status" value="1"/>
</dbReference>
<organism evidence="6">
    <name type="scientific">freshwater metagenome</name>
    <dbReference type="NCBI Taxonomy" id="449393"/>
    <lineage>
        <taxon>unclassified sequences</taxon>
        <taxon>metagenomes</taxon>
        <taxon>ecological metagenomes</taxon>
    </lineage>
</organism>
<dbReference type="Pfam" id="PF02104">
    <property type="entry name" value="SURF1"/>
    <property type="match status" value="1"/>
</dbReference>
<proteinExistence type="predicted"/>
<reference evidence="6" key="1">
    <citation type="submission" date="2020-05" db="EMBL/GenBank/DDBJ databases">
        <authorList>
            <person name="Chiriac C."/>
            <person name="Salcher M."/>
            <person name="Ghai R."/>
            <person name="Kavagutti S V."/>
        </authorList>
    </citation>
    <scope>NUCLEOTIDE SEQUENCE</scope>
</reference>
<dbReference type="AlphaFoldDB" id="A0A6J6S0C5"/>
<evidence type="ECO:0000256" key="5">
    <source>
        <dbReference type="SAM" id="Phobius"/>
    </source>
</evidence>
<evidence type="ECO:0000256" key="4">
    <source>
        <dbReference type="ARBA" id="ARBA00023136"/>
    </source>
</evidence>
<dbReference type="CDD" id="cd06662">
    <property type="entry name" value="SURF1"/>
    <property type="match status" value="1"/>
</dbReference>
<name>A0A6J6S0C5_9ZZZZ</name>
<feature type="transmembrane region" description="Helical" evidence="5">
    <location>
        <begin position="12"/>
        <end position="32"/>
    </location>
</feature>
<dbReference type="PANTHER" id="PTHR23427">
    <property type="entry name" value="SURFEIT LOCUS PROTEIN"/>
    <property type="match status" value="1"/>
</dbReference>
<keyword evidence="3 5" id="KW-1133">Transmembrane helix</keyword>
<accession>A0A6J6S0C5</accession>
<keyword evidence="2 5" id="KW-0812">Transmembrane</keyword>
<keyword evidence="4 5" id="KW-0472">Membrane</keyword>
<gene>
    <name evidence="6" type="ORF">UFOPK2786_00027</name>
</gene>
<evidence type="ECO:0000256" key="1">
    <source>
        <dbReference type="ARBA" id="ARBA00004370"/>
    </source>
</evidence>
<feature type="transmembrane region" description="Helical" evidence="5">
    <location>
        <begin position="206"/>
        <end position="227"/>
    </location>
</feature>
<dbReference type="InterPro" id="IPR002994">
    <property type="entry name" value="Surf1/Shy1"/>
</dbReference>